<evidence type="ECO:0000256" key="1">
    <source>
        <dbReference type="SAM" id="MobiDB-lite"/>
    </source>
</evidence>
<comment type="caution">
    <text evidence="2">The sequence shown here is derived from an EMBL/GenBank/DDBJ whole genome shotgun (WGS) entry which is preliminary data.</text>
</comment>
<dbReference type="AlphaFoldDB" id="A0AAV3QGS5"/>
<proteinExistence type="predicted"/>
<dbReference type="Proteomes" id="UP001454036">
    <property type="component" value="Unassembled WGS sequence"/>
</dbReference>
<name>A0AAV3QGS5_LITER</name>
<sequence length="106" mass="11077">MGACASKPNTLDNADVPAPVEQPISPKAEAVAKETIQGGEDNETKEEKPLVDLSEAEATTKPAETAEEETTAGAAEEAKADATEAVVDTPNTEEKKGGFTFFNILK</sequence>
<organism evidence="2 3">
    <name type="scientific">Lithospermum erythrorhizon</name>
    <name type="common">Purple gromwell</name>
    <name type="synonym">Lithospermum officinale var. erythrorhizon</name>
    <dbReference type="NCBI Taxonomy" id="34254"/>
    <lineage>
        <taxon>Eukaryota</taxon>
        <taxon>Viridiplantae</taxon>
        <taxon>Streptophyta</taxon>
        <taxon>Embryophyta</taxon>
        <taxon>Tracheophyta</taxon>
        <taxon>Spermatophyta</taxon>
        <taxon>Magnoliopsida</taxon>
        <taxon>eudicotyledons</taxon>
        <taxon>Gunneridae</taxon>
        <taxon>Pentapetalae</taxon>
        <taxon>asterids</taxon>
        <taxon>lamiids</taxon>
        <taxon>Boraginales</taxon>
        <taxon>Boraginaceae</taxon>
        <taxon>Boraginoideae</taxon>
        <taxon>Lithospermeae</taxon>
        <taxon>Lithospermum</taxon>
    </lineage>
</organism>
<evidence type="ECO:0000313" key="2">
    <source>
        <dbReference type="EMBL" id="GAA0162373.1"/>
    </source>
</evidence>
<feature type="region of interest" description="Disordered" evidence="1">
    <location>
        <begin position="1"/>
        <end position="99"/>
    </location>
</feature>
<evidence type="ECO:0000313" key="3">
    <source>
        <dbReference type="Proteomes" id="UP001454036"/>
    </source>
</evidence>
<accession>A0AAV3QGS5</accession>
<dbReference type="EMBL" id="BAABME010004437">
    <property type="protein sequence ID" value="GAA0162373.1"/>
    <property type="molecule type" value="Genomic_DNA"/>
</dbReference>
<gene>
    <name evidence="2" type="ORF">LIER_18478</name>
</gene>
<protein>
    <submittedName>
        <fullName evidence="2">Uncharacterized protein</fullName>
    </submittedName>
</protein>
<reference evidence="2 3" key="1">
    <citation type="submission" date="2024-01" db="EMBL/GenBank/DDBJ databases">
        <title>The complete chloroplast genome sequence of Lithospermum erythrorhizon: insights into the phylogenetic relationship among Boraginaceae species and the maternal lineages of purple gromwells.</title>
        <authorList>
            <person name="Okada T."/>
            <person name="Watanabe K."/>
        </authorList>
    </citation>
    <scope>NUCLEOTIDE SEQUENCE [LARGE SCALE GENOMIC DNA]</scope>
</reference>
<keyword evidence="3" id="KW-1185">Reference proteome</keyword>